<dbReference type="Gene3D" id="1.20.210.10">
    <property type="entry name" value="Cytochrome c oxidase-like, subunit I domain"/>
    <property type="match status" value="1"/>
</dbReference>
<evidence type="ECO:0000259" key="2">
    <source>
        <dbReference type="PROSITE" id="PS50878"/>
    </source>
</evidence>
<dbReference type="InterPro" id="IPR024937">
    <property type="entry name" value="Domain_X"/>
</dbReference>
<evidence type="ECO:0000313" key="3">
    <source>
        <dbReference type="EMBL" id="QGA74363.1"/>
    </source>
</evidence>
<protein>
    <submittedName>
        <fullName evidence="3">Group II intron reverse transcriptase/maturase</fullName>
    </submittedName>
</protein>
<keyword evidence="3" id="KW-0496">Mitochondrion</keyword>
<gene>
    <name evidence="3" type="primary">ORF853</name>
</gene>
<feature type="transmembrane region" description="Helical" evidence="1">
    <location>
        <begin position="57"/>
        <end position="79"/>
    </location>
</feature>
<dbReference type="SUPFAM" id="SSF81442">
    <property type="entry name" value="Cytochrome c oxidase subunit I-like"/>
    <property type="match status" value="1"/>
</dbReference>
<reference evidence="3" key="2">
    <citation type="journal article" date="2019" name="Mitochondrial DNA Part B Resour">
        <title>Complete mitochondrial genome of plant pathogen Monilinia fructicola (Sclerotiniaceae, Helotiales).</title>
        <authorList>
            <person name="Ma Y."/>
            <person name="Huang L."/>
            <person name="Abuduaini A."/>
            <person name="Zhou H."/>
            <person name="Wang Y."/>
            <person name="Suo F."/>
        </authorList>
    </citation>
    <scope>NUCLEOTIDE SEQUENCE</scope>
</reference>
<dbReference type="PANTHER" id="PTHR34047">
    <property type="entry name" value="NUCLEAR INTRON MATURASE 1, MITOCHONDRIAL-RELATED"/>
    <property type="match status" value="1"/>
</dbReference>
<dbReference type="GO" id="GO:0003964">
    <property type="term" value="F:RNA-directed DNA polymerase activity"/>
    <property type="evidence" value="ECO:0007669"/>
    <property type="project" value="UniProtKB-KW"/>
</dbReference>
<dbReference type="InterPro" id="IPR043502">
    <property type="entry name" value="DNA/RNA_pol_sf"/>
</dbReference>
<reference evidence="3" key="1">
    <citation type="submission" date="2018-11" db="EMBL/GenBank/DDBJ databases">
        <authorList>
            <person name="Ma F.Y."/>
            <person name="Suo F.Y."/>
        </authorList>
    </citation>
    <scope>NUCLEOTIDE SEQUENCE</scope>
</reference>
<dbReference type="InterPro" id="IPR036927">
    <property type="entry name" value="Cyt_c_oxase-like_su1_sf"/>
</dbReference>
<sequence>MEVSQPHRSFVFNNINISLKEETESNRPAMDSNLSVLRANISLWTERWFLSSNAKDIGTLYLIFALFSGLLGTAFSVLVRPCPIFAVGDKVPHHLINMVTSSDLGTRGKPCTELSISVKTCEGRIHVSSKTWDVVPMVKVGLPEPHPLVTSWKGLVHAWSWYYGMIWYTLTQCQIDYIARRATRSSYKSEKRGPKGTIVANTERGDCLSVGAYPAYGNRASIVGSYPKGGRKCCFKPNLQHNGFRCYSKLETPLQENPEVKIPTNKGELPRKFEKLSQICAIPKDGFKVNDIYKLMFNVRMYEVAYQKLKSNPGNMTPGINPITLDGISMEWIEETINQMKDGTFQFKPGRRVQIPKPGSTKTRPLTVASPRDKIVQEVMRMILEVIFEPTFCDNSHGFRPNRGCHTALRQVKTQFGGATTIIEGDISKCFDSFDHKILIELIMKKVSDPRFIQLIWKALRAGYMEFHTIQHSLVGTPQGSIISPLLANIYLHELDLFAEKLKSNYDKGIEASRNPEYRKLEYRRAKANKAGDFKLGIKYLKEMQRIKSRLPSDPGFRRIYYVRYADDWMMAVRGPRLDAVKILQSIRTMLKDSLKLDLSVEKSQITNPRVEPALFLGTLISISQHVGSTTGRNQQSLRVASQLRMSAPMKQIFRKLTTSGFMSAQYKTGTPKFIWYANNKDSIITLYNSVLRGYLNYYSFTHNYSRVASSLEFILKTSCAKLLAAKFKLRSVTNVISKYGKNLKGNDKIGFLKPSYKLDVWGFKSNPKDRIKTLFASYISAATLDSLECMKCGSNDRVEMHHVRLLKDLNPKLSEVDKIMAKRKRKQVPLCRVCHLDHHKSHKPWGGKSKKI</sequence>
<dbReference type="InterPro" id="IPR051083">
    <property type="entry name" value="GrpII_Intron_Splice-Mob/Def"/>
</dbReference>
<feature type="domain" description="Reverse transcriptase" evidence="2">
    <location>
        <begin position="336"/>
        <end position="621"/>
    </location>
</feature>
<keyword evidence="1" id="KW-1133">Transmembrane helix</keyword>
<keyword evidence="1" id="KW-0812">Transmembrane</keyword>
<geneLocation type="mitochondrion" evidence="3"/>
<dbReference type="GO" id="GO:0005739">
    <property type="term" value="C:mitochondrion"/>
    <property type="evidence" value="ECO:0007669"/>
    <property type="project" value="UniProtKB-ARBA"/>
</dbReference>
<dbReference type="CDD" id="cd01651">
    <property type="entry name" value="RT_G2_intron"/>
    <property type="match status" value="1"/>
</dbReference>
<accession>A0A5Q0U1K6</accession>
<dbReference type="PROSITE" id="PS50878">
    <property type="entry name" value="RT_POL"/>
    <property type="match status" value="1"/>
</dbReference>
<dbReference type="Pfam" id="PF00078">
    <property type="entry name" value="RVT_1"/>
    <property type="match status" value="1"/>
</dbReference>
<name>A0A5Q0U1K6_MONFR</name>
<dbReference type="EMBL" id="MK163638">
    <property type="protein sequence ID" value="QGA74363.1"/>
    <property type="molecule type" value="Genomic_DNA"/>
</dbReference>
<dbReference type="InterPro" id="IPR000477">
    <property type="entry name" value="RT_dom"/>
</dbReference>
<organism evidence="3">
    <name type="scientific">Monilinia fructicola</name>
    <name type="common">Brown rot fungus</name>
    <name type="synonym">Ciboria fructicola</name>
    <dbReference type="NCBI Taxonomy" id="38448"/>
    <lineage>
        <taxon>Eukaryota</taxon>
        <taxon>Fungi</taxon>
        <taxon>Dikarya</taxon>
        <taxon>Ascomycota</taxon>
        <taxon>Pezizomycotina</taxon>
        <taxon>Leotiomycetes</taxon>
        <taxon>Helotiales</taxon>
        <taxon>Sclerotiniaceae</taxon>
        <taxon>Monilinia</taxon>
    </lineage>
</organism>
<dbReference type="InterPro" id="IPR049030">
    <property type="entry name" value="AI2M-like_HNH"/>
</dbReference>
<dbReference type="SUPFAM" id="SSF56672">
    <property type="entry name" value="DNA/RNA polymerases"/>
    <property type="match status" value="1"/>
</dbReference>
<dbReference type="GO" id="GO:0006397">
    <property type="term" value="P:mRNA processing"/>
    <property type="evidence" value="ECO:0007669"/>
    <property type="project" value="InterPro"/>
</dbReference>
<keyword evidence="3" id="KW-0808">Transferase</keyword>
<keyword evidence="1" id="KW-0472">Membrane</keyword>
<keyword evidence="3" id="KW-0548">Nucleotidyltransferase</keyword>
<dbReference type="PANTHER" id="PTHR34047:SF8">
    <property type="entry name" value="PROTEIN YKFC"/>
    <property type="match status" value="1"/>
</dbReference>
<dbReference type="Pfam" id="PF01348">
    <property type="entry name" value="Intron_maturas2"/>
    <property type="match status" value="1"/>
</dbReference>
<evidence type="ECO:0000256" key="1">
    <source>
        <dbReference type="SAM" id="Phobius"/>
    </source>
</evidence>
<proteinExistence type="predicted"/>
<keyword evidence="3" id="KW-0695">RNA-directed DNA polymerase</keyword>
<dbReference type="AlphaFoldDB" id="A0A5Q0U1K6"/>
<dbReference type="Pfam" id="PF21368">
    <property type="entry name" value="AI2M-like_HNH"/>
    <property type="match status" value="1"/>
</dbReference>